<keyword evidence="6 7" id="KW-0804">Transcription</keyword>
<evidence type="ECO:0000256" key="2">
    <source>
        <dbReference type="ARBA" id="ARBA00022679"/>
    </source>
</evidence>
<keyword evidence="3 7" id="KW-0547">Nucleotide-binding</keyword>
<dbReference type="NCBIfam" id="TIGR01942">
    <property type="entry name" value="pcnB"/>
    <property type="match status" value="1"/>
</dbReference>
<dbReference type="GO" id="GO:0043633">
    <property type="term" value="P:polyadenylation-dependent RNA catabolic process"/>
    <property type="evidence" value="ECO:0007669"/>
    <property type="project" value="InterPro"/>
</dbReference>
<dbReference type="InterPro" id="IPR043519">
    <property type="entry name" value="NT_sf"/>
</dbReference>
<proteinExistence type="inferred from homology"/>
<dbReference type="InterPro" id="IPR052191">
    <property type="entry name" value="tRNA_ntf/polyA_polymerase_I"/>
</dbReference>
<feature type="domain" description="tRNA nucleotidyltransferase/poly(A) polymerase RNA and SrmB- binding" evidence="12">
    <location>
        <begin position="218"/>
        <end position="277"/>
    </location>
</feature>
<feature type="region of interest" description="Disordered" evidence="9">
    <location>
        <begin position="427"/>
        <end position="459"/>
    </location>
</feature>
<dbReference type="InterPro" id="IPR032828">
    <property type="entry name" value="PolyA_RNA-bd"/>
</dbReference>
<comment type="similarity">
    <text evidence="7 8">Belongs to the tRNA nucleotidyltransferase/poly(A) polymerase family.</text>
</comment>
<keyword evidence="4 7" id="KW-0067">ATP-binding</keyword>
<dbReference type="InterPro" id="IPR025866">
    <property type="entry name" value="PolyA_pol_arg_C_dom"/>
</dbReference>
<dbReference type="AlphaFoldDB" id="A0A2A5CAR5"/>
<dbReference type="EMBL" id="NVWI01000008">
    <property type="protein sequence ID" value="PCJ40601.1"/>
    <property type="molecule type" value="Genomic_DNA"/>
</dbReference>
<evidence type="ECO:0000259" key="11">
    <source>
        <dbReference type="Pfam" id="PF12626"/>
    </source>
</evidence>
<dbReference type="FunFam" id="3.30.460.10:FF:000035">
    <property type="entry name" value="Poly(A) polymerase I"/>
    <property type="match status" value="1"/>
</dbReference>
<dbReference type="EC" id="2.7.7.19" evidence="7"/>
<feature type="active site" evidence="7">
    <location>
        <position position="160"/>
    </location>
</feature>
<dbReference type="Pfam" id="PF12626">
    <property type="entry name" value="PolyA_pol_arg_C"/>
    <property type="match status" value="1"/>
</dbReference>
<dbReference type="Gene3D" id="1.10.3090.10">
    <property type="entry name" value="cca-adding enzyme, domain 2"/>
    <property type="match status" value="1"/>
</dbReference>
<comment type="caution">
    <text evidence="13">The sequence shown here is derived from an EMBL/GenBank/DDBJ whole genome shotgun (WGS) entry which is preliminary data.</text>
</comment>
<evidence type="ECO:0000256" key="4">
    <source>
        <dbReference type="ARBA" id="ARBA00022840"/>
    </source>
</evidence>
<reference evidence="14" key="1">
    <citation type="submission" date="2017-08" db="EMBL/GenBank/DDBJ databases">
        <title>A dynamic microbial community with high functional redundancy inhabits the cold, oxic subseafloor aquifer.</title>
        <authorList>
            <person name="Tully B.J."/>
            <person name="Wheat C.G."/>
            <person name="Glazer B.T."/>
            <person name="Huber J.A."/>
        </authorList>
    </citation>
    <scope>NUCLEOTIDE SEQUENCE [LARGE SCALE GENOMIC DNA]</scope>
</reference>
<sequence length="459" mass="52163">MTLTKPSKQVTPPATESIIIRRAEHGISRKAISPSALKVLYKLNDAGFDAYIVGGGVRDLLVNLQPKDFDIATNATPEQVTKIFRNSRIIGRRFRIVHVRFGREIIEVSTFRAQASQSTKISGNSLARNVKHLDSAHNQSGMILRDNVYGTIEEDALRRDFTVNALYYTVQGFTVHDFCHGMADIHKRTLRIIGDAEQRYREDPVRILRAIRLASKLNFSIEANTEAPIKACASLLESIPPARLFDEFLKLFFNGSGLITFNKLVLYQVISVLFPPLSKLTSFADDRDRVMLEGAFRSTDDRILNAKSVTPAFLLAAILWPAVRRSFQQKISANLPPMPAMHEAGQEIIEMQLTRIAIPKRFSIPMREIWEYQLRLERRFGNKAALLVTKKRFRAAYDFLLLREASGEDLNGLGQWWTSYQAADPQQRQTMQQKLQNSSLSKPHKRRVKSGQTSKKEIH</sequence>
<dbReference type="GO" id="GO:1990817">
    <property type="term" value="F:poly(A) RNA polymerase activity"/>
    <property type="evidence" value="ECO:0007669"/>
    <property type="project" value="UniProtKB-UniRule"/>
</dbReference>
<evidence type="ECO:0000259" key="12">
    <source>
        <dbReference type="Pfam" id="PF12627"/>
    </source>
</evidence>
<dbReference type="GO" id="GO:0003723">
    <property type="term" value="F:RNA binding"/>
    <property type="evidence" value="ECO:0007669"/>
    <property type="project" value="UniProtKB-UniRule"/>
</dbReference>
<feature type="active site" evidence="7">
    <location>
        <position position="70"/>
    </location>
</feature>
<keyword evidence="1 7" id="KW-0507">mRNA processing</keyword>
<organism evidence="13 14">
    <name type="scientific">SAR86 cluster bacterium</name>
    <dbReference type="NCBI Taxonomy" id="2030880"/>
    <lineage>
        <taxon>Bacteria</taxon>
        <taxon>Pseudomonadati</taxon>
        <taxon>Pseudomonadota</taxon>
        <taxon>Gammaproteobacteria</taxon>
        <taxon>SAR86 cluster</taxon>
    </lineage>
</organism>
<dbReference type="Gene3D" id="3.30.460.10">
    <property type="entry name" value="Beta Polymerase, domain 2"/>
    <property type="match status" value="1"/>
</dbReference>
<evidence type="ECO:0000256" key="8">
    <source>
        <dbReference type="RuleBase" id="RU003953"/>
    </source>
</evidence>
<evidence type="ECO:0000313" key="13">
    <source>
        <dbReference type="EMBL" id="PCJ40601.1"/>
    </source>
</evidence>
<dbReference type="GO" id="GO:0005524">
    <property type="term" value="F:ATP binding"/>
    <property type="evidence" value="ECO:0007669"/>
    <property type="project" value="UniProtKB-UniRule"/>
</dbReference>
<dbReference type="InterPro" id="IPR002646">
    <property type="entry name" value="PolA_pol_head_dom"/>
</dbReference>
<comment type="function">
    <text evidence="7">Adds poly(A) tail to the 3' end of many RNAs, which usually targets these RNAs for decay. Plays a significant role in the global control of gene expression, through influencing the rate of transcript degradation, and in the general RNA quality control.</text>
</comment>
<keyword evidence="5 7" id="KW-0694">RNA-binding</keyword>
<keyword evidence="2 7" id="KW-0808">Transferase</keyword>
<dbReference type="HAMAP" id="MF_00957">
    <property type="entry name" value="PolyA_pol"/>
    <property type="match status" value="1"/>
</dbReference>
<gene>
    <name evidence="7" type="primary">pcnB</name>
    <name evidence="13" type="ORF">COA71_10165</name>
</gene>
<evidence type="ECO:0000256" key="7">
    <source>
        <dbReference type="HAMAP-Rule" id="MF_00957"/>
    </source>
</evidence>
<dbReference type="Pfam" id="PF01743">
    <property type="entry name" value="PolyA_pol"/>
    <property type="match status" value="1"/>
</dbReference>
<dbReference type="Proteomes" id="UP000228987">
    <property type="component" value="Unassembled WGS sequence"/>
</dbReference>
<evidence type="ECO:0000256" key="6">
    <source>
        <dbReference type="ARBA" id="ARBA00023163"/>
    </source>
</evidence>
<evidence type="ECO:0000313" key="14">
    <source>
        <dbReference type="Proteomes" id="UP000228987"/>
    </source>
</evidence>
<evidence type="ECO:0000256" key="3">
    <source>
        <dbReference type="ARBA" id="ARBA00022741"/>
    </source>
</evidence>
<name>A0A2A5CAR5_9GAMM</name>
<evidence type="ECO:0000259" key="10">
    <source>
        <dbReference type="Pfam" id="PF01743"/>
    </source>
</evidence>
<dbReference type="SUPFAM" id="SSF81891">
    <property type="entry name" value="Poly A polymerase C-terminal region-like"/>
    <property type="match status" value="1"/>
</dbReference>
<evidence type="ECO:0000256" key="9">
    <source>
        <dbReference type="SAM" id="MobiDB-lite"/>
    </source>
</evidence>
<dbReference type="PANTHER" id="PTHR43051:SF1">
    <property type="entry name" value="POLYNUCLEOTIDE ADENYLYLTRANSFERASE FAMILY PROTEIN"/>
    <property type="match status" value="1"/>
</dbReference>
<accession>A0A2A5CAR5</accession>
<feature type="domain" description="Polymerase A arginine-rich C-terminal" evidence="11">
    <location>
        <begin position="334"/>
        <end position="447"/>
    </location>
</feature>
<feature type="compositionally biased region" description="Polar residues" evidence="9">
    <location>
        <begin position="427"/>
        <end position="441"/>
    </location>
</feature>
<feature type="domain" description="Poly A polymerase head" evidence="10">
    <location>
        <begin position="50"/>
        <end position="191"/>
    </location>
</feature>
<dbReference type="PANTHER" id="PTHR43051">
    <property type="entry name" value="POLYNUCLEOTIDE ADENYLYLTRANSFERASE FAMILY PROTEIN"/>
    <property type="match status" value="1"/>
</dbReference>
<dbReference type="SUPFAM" id="SSF81301">
    <property type="entry name" value="Nucleotidyltransferase"/>
    <property type="match status" value="1"/>
</dbReference>
<dbReference type="GO" id="GO:0006397">
    <property type="term" value="P:mRNA processing"/>
    <property type="evidence" value="ECO:0007669"/>
    <property type="project" value="UniProtKB-KW"/>
</dbReference>
<evidence type="ECO:0000256" key="1">
    <source>
        <dbReference type="ARBA" id="ARBA00022664"/>
    </source>
</evidence>
<protein>
    <recommendedName>
        <fullName evidence="7">Poly(A) polymerase I</fullName>
        <shortName evidence="7">PAP I</shortName>
        <ecNumber evidence="7">2.7.7.19</ecNumber>
    </recommendedName>
</protein>
<evidence type="ECO:0000256" key="5">
    <source>
        <dbReference type="ARBA" id="ARBA00022884"/>
    </source>
</evidence>
<dbReference type="CDD" id="cd05398">
    <property type="entry name" value="NT_ClassII-CCAase"/>
    <property type="match status" value="1"/>
</dbReference>
<comment type="catalytic activity">
    <reaction evidence="7">
        <text>RNA(n) + ATP = RNA(n)-3'-adenine ribonucleotide + diphosphate</text>
        <dbReference type="Rhea" id="RHEA:11332"/>
        <dbReference type="Rhea" id="RHEA-COMP:14527"/>
        <dbReference type="Rhea" id="RHEA-COMP:17347"/>
        <dbReference type="ChEBI" id="CHEBI:30616"/>
        <dbReference type="ChEBI" id="CHEBI:33019"/>
        <dbReference type="ChEBI" id="CHEBI:140395"/>
        <dbReference type="ChEBI" id="CHEBI:173115"/>
        <dbReference type="EC" id="2.7.7.19"/>
    </reaction>
</comment>
<feature type="active site" evidence="7">
    <location>
        <position position="68"/>
    </location>
</feature>
<dbReference type="InterPro" id="IPR010206">
    <property type="entry name" value="PolA_pol_I"/>
</dbReference>
<dbReference type="Pfam" id="PF12627">
    <property type="entry name" value="PolyA_pol_RNAbd"/>
    <property type="match status" value="1"/>
</dbReference>